<feature type="domain" description="Phosphoribosyltransferase" evidence="6">
    <location>
        <begin position="65"/>
        <end position="158"/>
    </location>
</feature>
<keyword evidence="3" id="KW-0328">Glycosyltransferase</keyword>
<comment type="pathway">
    <text evidence="1">Pyrimidine metabolism; UMP biosynthesis via de novo pathway; UMP from orotate: step 1/2.</text>
</comment>
<dbReference type="EMBL" id="BARV01023369">
    <property type="protein sequence ID" value="GAI35952.1"/>
    <property type="molecule type" value="Genomic_DNA"/>
</dbReference>
<dbReference type="EC" id="2.4.2.10" evidence="2"/>
<dbReference type="CDD" id="cd06223">
    <property type="entry name" value="PRTases_typeI"/>
    <property type="match status" value="1"/>
</dbReference>
<dbReference type="InterPro" id="IPR023031">
    <property type="entry name" value="OPRT"/>
</dbReference>
<evidence type="ECO:0000313" key="7">
    <source>
        <dbReference type="EMBL" id="GAI35952.1"/>
    </source>
</evidence>
<accession>X1MW91</accession>
<dbReference type="GO" id="GO:0044205">
    <property type="term" value="P:'de novo' UMP biosynthetic process"/>
    <property type="evidence" value="ECO:0007669"/>
    <property type="project" value="UniProtKB-UniPathway"/>
</dbReference>
<gene>
    <name evidence="7" type="ORF">S06H3_38350</name>
</gene>
<dbReference type="Gene3D" id="3.40.50.2020">
    <property type="match status" value="1"/>
</dbReference>
<evidence type="ECO:0000256" key="2">
    <source>
        <dbReference type="ARBA" id="ARBA00011971"/>
    </source>
</evidence>
<organism evidence="7">
    <name type="scientific">marine sediment metagenome</name>
    <dbReference type="NCBI Taxonomy" id="412755"/>
    <lineage>
        <taxon>unclassified sequences</taxon>
        <taxon>metagenomes</taxon>
        <taxon>ecological metagenomes</taxon>
    </lineage>
</organism>
<dbReference type="PANTHER" id="PTHR19278:SF9">
    <property type="entry name" value="URIDINE 5'-MONOPHOSPHATE SYNTHASE"/>
    <property type="match status" value="1"/>
</dbReference>
<dbReference type="HAMAP" id="MF_01208">
    <property type="entry name" value="PyrE"/>
    <property type="match status" value="1"/>
</dbReference>
<evidence type="ECO:0000259" key="6">
    <source>
        <dbReference type="Pfam" id="PF00156"/>
    </source>
</evidence>
<dbReference type="InterPro" id="IPR029057">
    <property type="entry name" value="PRTase-like"/>
</dbReference>
<reference evidence="7" key="1">
    <citation type="journal article" date="2014" name="Front. Microbiol.">
        <title>High frequency of phylogenetically diverse reductive dehalogenase-homologous genes in deep subseafloor sedimentary metagenomes.</title>
        <authorList>
            <person name="Kawai M."/>
            <person name="Futagami T."/>
            <person name="Toyoda A."/>
            <person name="Takaki Y."/>
            <person name="Nishi S."/>
            <person name="Hori S."/>
            <person name="Arai W."/>
            <person name="Tsubouchi T."/>
            <person name="Morono Y."/>
            <person name="Uchiyama I."/>
            <person name="Ito T."/>
            <person name="Fujiyama A."/>
            <person name="Inagaki F."/>
            <person name="Takami H."/>
        </authorList>
    </citation>
    <scope>NUCLEOTIDE SEQUENCE</scope>
    <source>
        <strain evidence="7">Expedition CK06-06</strain>
    </source>
</reference>
<dbReference type="UniPathway" id="UPA00070">
    <property type="reaction ID" value="UER00119"/>
</dbReference>
<dbReference type="NCBIfam" id="TIGR00336">
    <property type="entry name" value="pyrE"/>
    <property type="match status" value="1"/>
</dbReference>
<dbReference type="InterPro" id="IPR000836">
    <property type="entry name" value="PRTase_dom"/>
</dbReference>
<comment type="caution">
    <text evidence="7">The sequence shown here is derived from an EMBL/GenBank/DDBJ whole genome shotgun (WGS) entry which is preliminary data.</text>
</comment>
<dbReference type="PANTHER" id="PTHR19278">
    <property type="entry name" value="OROTATE PHOSPHORIBOSYLTRANSFERASE"/>
    <property type="match status" value="1"/>
</dbReference>
<dbReference type="GO" id="GO:0019856">
    <property type="term" value="P:pyrimidine nucleobase biosynthetic process"/>
    <property type="evidence" value="ECO:0007669"/>
    <property type="project" value="TreeGrafter"/>
</dbReference>
<proteinExistence type="inferred from homology"/>
<dbReference type="InterPro" id="IPR004467">
    <property type="entry name" value="Or_phspho_trans_dom"/>
</dbReference>
<sequence>MDPILSKKSNVKKWQRAAVLLHKLNAIQFGEFVLASGKTSPYYVDLRLAPSYPDLFNKLANLCVDLIKREIDRPIYKFAGVPHAGLSLATLVSFKLKSPLIFVRKEKKTHGRMKMVEGLLERGDNVVLIDDLATTGGSILDACNAIRAEGGVVEHAVVI</sequence>
<protein>
    <recommendedName>
        <fullName evidence="2">orotate phosphoribosyltransferase</fullName>
        <ecNumber evidence="2">2.4.2.10</ecNumber>
    </recommendedName>
</protein>
<name>X1MW91_9ZZZZ</name>
<evidence type="ECO:0000256" key="5">
    <source>
        <dbReference type="ARBA" id="ARBA00022975"/>
    </source>
</evidence>
<keyword evidence="5" id="KW-0665">Pyrimidine biosynthesis</keyword>
<evidence type="ECO:0000256" key="3">
    <source>
        <dbReference type="ARBA" id="ARBA00022676"/>
    </source>
</evidence>
<keyword evidence="4" id="KW-0808">Transferase</keyword>
<dbReference type="Pfam" id="PF00156">
    <property type="entry name" value="Pribosyltran"/>
    <property type="match status" value="1"/>
</dbReference>
<evidence type="ECO:0000256" key="4">
    <source>
        <dbReference type="ARBA" id="ARBA00022679"/>
    </source>
</evidence>
<feature type="non-terminal residue" evidence="7">
    <location>
        <position position="159"/>
    </location>
</feature>
<evidence type="ECO:0000256" key="1">
    <source>
        <dbReference type="ARBA" id="ARBA00004889"/>
    </source>
</evidence>
<dbReference type="AlphaFoldDB" id="X1MW91"/>
<dbReference type="GO" id="GO:0004588">
    <property type="term" value="F:orotate phosphoribosyltransferase activity"/>
    <property type="evidence" value="ECO:0007669"/>
    <property type="project" value="UniProtKB-EC"/>
</dbReference>
<dbReference type="SUPFAM" id="SSF53271">
    <property type="entry name" value="PRTase-like"/>
    <property type="match status" value="1"/>
</dbReference>